<feature type="transmembrane region" description="Helical" evidence="2">
    <location>
        <begin position="460"/>
        <end position="481"/>
    </location>
</feature>
<feature type="transmembrane region" description="Helical" evidence="2">
    <location>
        <begin position="437"/>
        <end position="454"/>
    </location>
</feature>
<dbReference type="EMBL" id="KK115627">
    <property type="protein sequence ID" value="KFM65585.1"/>
    <property type="molecule type" value="Genomic_DNA"/>
</dbReference>
<feature type="non-terminal residue" evidence="4">
    <location>
        <position position="505"/>
    </location>
</feature>
<dbReference type="GO" id="GO:0016020">
    <property type="term" value="C:membrane"/>
    <property type="evidence" value="ECO:0007669"/>
    <property type="project" value="UniProtKB-SubCell"/>
</dbReference>
<evidence type="ECO:0000256" key="2">
    <source>
        <dbReference type="SAM" id="Phobius"/>
    </source>
</evidence>
<dbReference type="Pfam" id="PF07690">
    <property type="entry name" value="MFS_1"/>
    <property type="match status" value="1"/>
</dbReference>
<name>A0A087TKE6_STEMI</name>
<evidence type="ECO:0000259" key="3">
    <source>
        <dbReference type="PROSITE" id="PS50850"/>
    </source>
</evidence>
<evidence type="ECO:0000313" key="4">
    <source>
        <dbReference type="EMBL" id="KFM65585.1"/>
    </source>
</evidence>
<evidence type="ECO:0000256" key="1">
    <source>
        <dbReference type="ARBA" id="ARBA00004141"/>
    </source>
</evidence>
<feature type="transmembrane region" description="Helical" evidence="2">
    <location>
        <begin position="80"/>
        <end position="100"/>
    </location>
</feature>
<feature type="domain" description="Major facilitator superfamily (MFS) profile" evidence="3">
    <location>
        <begin position="368"/>
        <end position="505"/>
    </location>
</feature>
<feature type="transmembrane region" description="Helical" evidence="2">
    <location>
        <begin position="403"/>
        <end position="425"/>
    </location>
</feature>
<dbReference type="InterPro" id="IPR020846">
    <property type="entry name" value="MFS_dom"/>
</dbReference>
<dbReference type="InterPro" id="IPR011701">
    <property type="entry name" value="MFS"/>
</dbReference>
<sequence>MAVQGPDSGYSWAIVLCCSYIHFALFGLFRSAGVMYVALLQTFDVTREEASWPFSLCSAVFQLIGPLVSVLTHYTSQRRACLLGSAIATFGVASCFFAENVLWINIFYGLVHGSGFGVVVTLVPVIINQYFVKYRATAIGIAFSGGTISSFVFPVVMEWMLENYSLNGSFLLLGGVVMNTLVASSLLREPPWIKKPKQTKKALLDDASEAKDSGVSTSADLAADAKMMQRLDNFSSAKSNGEIEISEIIPNGGSKHDDCDSLTDVQLDNELPPAEDKQDESLNLDTIYSNNDSVLFGGSSLKIDTVGNATKYEKYDIPCKNEVEVKDPLLSSNPVFTVPKKDAENFEKKSNMKSNARHSLSEILKEPMFHLITFTMSIFFLGIHSFFMVIVDFAKDKGIPEAQGIYIISMFSLTDLVGRACLGWVTDRNYIKRKNMVILNLIVIGVINQLYPVLNSLQHILVVSAFHGMAVGCTISLFFVLHAEYMGLKRLTLVLGLCSFINGLL</sequence>
<feature type="transmembrane region" description="Helical" evidence="2">
    <location>
        <begin position="106"/>
        <end position="127"/>
    </location>
</feature>
<accession>A0A087TKE6</accession>
<dbReference type="SUPFAM" id="SSF103473">
    <property type="entry name" value="MFS general substrate transporter"/>
    <property type="match status" value="1"/>
</dbReference>
<dbReference type="GO" id="GO:0008028">
    <property type="term" value="F:monocarboxylic acid transmembrane transporter activity"/>
    <property type="evidence" value="ECO:0007669"/>
    <property type="project" value="TreeGrafter"/>
</dbReference>
<keyword evidence="2" id="KW-0812">Transmembrane</keyword>
<organism evidence="4 5">
    <name type="scientific">Stegodyphus mimosarum</name>
    <name type="common">African social velvet spider</name>
    <dbReference type="NCBI Taxonomy" id="407821"/>
    <lineage>
        <taxon>Eukaryota</taxon>
        <taxon>Metazoa</taxon>
        <taxon>Ecdysozoa</taxon>
        <taxon>Arthropoda</taxon>
        <taxon>Chelicerata</taxon>
        <taxon>Arachnida</taxon>
        <taxon>Araneae</taxon>
        <taxon>Araneomorphae</taxon>
        <taxon>Entelegynae</taxon>
        <taxon>Eresoidea</taxon>
        <taxon>Eresidae</taxon>
        <taxon>Stegodyphus</taxon>
    </lineage>
</organism>
<feature type="transmembrane region" description="Helical" evidence="2">
    <location>
        <begin position="12"/>
        <end position="38"/>
    </location>
</feature>
<dbReference type="Gene3D" id="1.20.1250.20">
    <property type="entry name" value="MFS general substrate transporter like domains"/>
    <property type="match status" value="2"/>
</dbReference>
<protein>
    <submittedName>
        <fullName evidence="4">Monocarboxylate transporter 9</fullName>
    </submittedName>
</protein>
<feature type="transmembrane region" description="Helical" evidence="2">
    <location>
        <begin position="139"/>
        <end position="157"/>
    </location>
</feature>
<dbReference type="InterPro" id="IPR050327">
    <property type="entry name" value="Proton-linked_MCT"/>
</dbReference>
<dbReference type="OMA" id="NDMSGHE"/>
<evidence type="ECO:0000313" key="5">
    <source>
        <dbReference type="Proteomes" id="UP000054359"/>
    </source>
</evidence>
<dbReference type="PANTHER" id="PTHR11360:SF303">
    <property type="entry name" value="MAJOR FACILITATOR SUPERFAMILY (MFS) PROFILE DOMAIN-CONTAINING PROTEIN"/>
    <property type="match status" value="1"/>
</dbReference>
<keyword evidence="5" id="KW-1185">Reference proteome</keyword>
<reference evidence="4 5" key="1">
    <citation type="submission" date="2013-11" db="EMBL/GenBank/DDBJ databases">
        <title>Genome sequencing of Stegodyphus mimosarum.</title>
        <authorList>
            <person name="Bechsgaard J."/>
        </authorList>
    </citation>
    <scope>NUCLEOTIDE SEQUENCE [LARGE SCALE GENOMIC DNA]</scope>
</reference>
<keyword evidence="2" id="KW-0472">Membrane</keyword>
<dbReference type="PROSITE" id="PS50850">
    <property type="entry name" value="MFS"/>
    <property type="match status" value="1"/>
</dbReference>
<feature type="transmembrane region" description="Helical" evidence="2">
    <location>
        <begin position="50"/>
        <end position="68"/>
    </location>
</feature>
<feature type="transmembrane region" description="Helical" evidence="2">
    <location>
        <begin position="169"/>
        <end position="187"/>
    </location>
</feature>
<comment type="subcellular location">
    <subcellularLocation>
        <location evidence="1">Membrane</location>
        <topology evidence="1">Multi-pass membrane protein</topology>
    </subcellularLocation>
</comment>
<dbReference type="AlphaFoldDB" id="A0A087TKE6"/>
<keyword evidence="2" id="KW-1133">Transmembrane helix</keyword>
<dbReference type="OrthoDB" id="6491284at2759"/>
<feature type="transmembrane region" description="Helical" evidence="2">
    <location>
        <begin position="368"/>
        <end position="391"/>
    </location>
</feature>
<dbReference type="PANTHER" id="PTHR11360">
    <property type="entry name" value="MONOCARBOXYLATE TRANSPORTER"/>
    <property type="match status" value="1"/>
</dbReference>
<dbReference type="InterPro" id="IPR036259">
    <property type="entry name" value="MFS_trans_sf"/>
</dbReference>
<gene>
    <name evidence="4" type="ORF">X975_08215</name>
</gene>
<dbReference type="Proteomes" id="UP000054359">
    <property type="component" value="Unassembled WGS sequence"/>
</dbReference>
<proteinExistence type="predicted"/>